<name>C6H6M3_AJECH</name>
<gene>
    <name evidence="2" type="ORF">HCDG_02074</name>
</gene>
<dbReference type="VEuPathDB" id="FungiDB:HCDG_02074"/>
<dbReference type="HOGENOM" id="CLU_1455051_0_0_1"/>
<feature type="domain" description="Ribonuclease H1 N-terminal" evidence="1">
    <location>
        <begin position="19"/>
        <end position="62"/>
    </location>
</feature>
<dbReference type="Proteomes" id="UP000002624">
    <property type="component" value="Unassembled WGS sequence"/>
</dbReference>
<feature type="domain" description="Ribonuclease H1 N-terminal" evidence="1">
    <location>
        <begin position="91"/>
        <end position="136"/>
    </location>
</feature>
<dbReference type="STRING" id="544712.C6H6M3"/>
<organism evidence="2 3">
    <name type="scientific">Ajellomyces capsulatus (strain H143)</name>
    <name type="common">Darling's disease fungus</name>
    <name type="synonym">Histoplasma capsulatum</name>
    <dbReference type="NCBI Taxonomy" id="544712"/>
    <lineage>
        <taxon>Eukaryota</taxon>
        <taxon>Fungi</taxon>
        <taxon>Dikarya</taxon>
        <taxon>Ascomycota</taxon>
        <taxon>Pezizomycotina</taxon>
        <taxon>Eurotiomycetes</taxon>
        <taxon>Eurotiomycetidae</taxon>
        <taxon>Onygenales</taxon>
        <taxon>Ajellomycetaceae</taxon>
        <taxon>Histoplasma</taxon>
    </lineage>
</organism>
<dbReference type="SUPFAM" id="SSF55658">
    <property type="entry name" value="L9 N-domain-like"/>
    <property type="match status" value="2"/>
</dbReference>
<sequence length="198" mass="22353">MVSQPLKGKNKKNKPKNEYYAVYKGRVDEPTIFSSWGDAHPRVTGCKAVHHAYSTIEEAWKFMEKHGVVKPKEILKEGAGETTSLPNQLAFYAVADGKSPGIHSFYCGKSGAEEEVKRFPGACHKVFRSRAQAEAFIEDWKNSYADIWWRAIREALDQGLRPADMKIKVRSILALPESGDKLDALKMDELSIKEETHE</sequence>
<dbReference type="Pfam" id="PF01693">
    <property type="entry name" value="Cauli_VI"/>
    <property type="match status" value="2"/>
</dbReference>
<accession>C6H6M3</accession>
<dbReference type="EMBL" id="GG692420">
    <property type="protein sequence ID" value="EER44044.1"/>
    <property type="molecule type" value="Genomic_DNA"/>
</dbReference>
<dbReference type="OMA" id="WGDAHPR"/>
<evidence type="ECO:0000313" key="3">
    <source>
        <dbReference type="Proteomes" id="UP000002624"/>
    </source>
</evidence>
<dbReference type="OrthoDB" id="407198at2759"/>
<dbReference type="Gene3D" id="3.40.970.10">
    <property type="entry name" value="Ribonuclease H1, N-terminal domain"/>
    <property type="match status" value="2"/>
</dbReference>
<proteinExistence type="predicted"/>
<evidence type="ECO:0000259" key="1">
    <source>
        <dbReference type="Pfam" id="PF01693"/>
    </source>
</evidence>
<reference evidence="3" key="1">
    <citation type="submission" date="2009-05" db="EMBL/GenBank/DDBJ databases">
        <title>The genome sequence of Ajellomyces capsulatus strain H143.</title>
        <authorList>
            <person name="Champion M."/>
            <person name="Cuomo C.A."/>
            <person name="Ma L.-J."/>
            <person name="Henn M.R."/>
            <person name="Sil A."/>
            <person name="Goldman B."/>
            <person name="Young S.K."/>
            <person name="Kodira C.D."/>
            <person name="Zeng Q."/>
            <person name="Koehrsen M."/>
            <person name="Alvarado L."/>
            <person name="Berlin A.M."/>
            <person name="Borenstein D."/>
            <person name="Chen Z."/>
            <person name="Engels R."/>
            <person name="Freedman E."/>
            <person name="Gellesch M."/>
            <person name="Goldberg J."/>
            <person name="Griggs A."/>
            <person name="Gujja S."/>
            <person name="Heiman D.I."/>
            <person name="Hepburn T.A."/>
            <person name="Howarth C."/>
            <person name="Jen D."/>
            <person name="Larson L."/>
            <person name="Lewis B."/>
            <person name="Mehta T."/>
            <person name="Park D."/>
            <person name="Pearson M."/>
            <person name="Roberts A."/>
            <person name="Saif S."/>
            <person name="Shea T.D."/>
            <person name="Shenoy N."/>
            <person name="Sisk P."/>
            <person name="Stolte C."/>
            <person name="Sykes S."/>
            <person name="Walk T."/>
            <person name="White J."/>
            <person name="Yandava C."/>
            <person name="Klein B."/>
            <person name="McEwen J.G."/>
            <person name="Puccia R."/>
            <person name="Goldman G.H."/>
            <person name="Felipe M.S."/>
            <person name="Nino-Vega G."/>
            <person name="San-Blas G."/>
            <person name="Taylor J.W."/>
            <person name="Mendoza L."/>
            <person name="Galagan J.E."/>
            <person name="Nusbaum C."/>
            <person name="Birren B.W."/>
        </authorList>
    </citation>
    <scope>NUCLEOTIDE SEQUENCE [LARGE SCALE GENOMIC DNA]</scope>
    <source>
        <strain evidence="3">H143</strain>
    </source>
</reference>
<dbReference type="AlphaFoldDB" id="C6H6M3"/>
<protein>
    <recommendedName>
        <fullName evidence="1">Ribonuclease H1 N-terminal domain-containing protein</fullName>
    </recommendedName>
</protein>
<dbReference type="InterPro" id="IPR011320">
    <property type="entry name" value="RNase_H1_N"/>
</dbReference>
<evidence type="ECO:0000313" key="2">
    <source>
        <dbReference type="EMBL" id="EER44044.1"/>
    </source>
</evidence>
<dbReference type="InterPro" id="IPR037056">
    <property type="entry name" value="RNase_H1_N_sf"/>
</dbReference>
<dbReference type="InterPro" id="IPR009027">
    <property type="entry name" value="Ribosomal_bL9/RNase_H1_N"/>
</dbReference>